<keyword evidence="4" id="KW-1185">Reference proteome</keyword>
<evidence type="ECO:0000313" key="4">
    <source>
        <dbReference type="Proteomes" id="UP001060771"/>
    </source>
</evidence>
<evidence type="ECO:0000313" key="1">
    <source>
        <dbReference type="EMBL" id="BDR93332.1"/>
    </source>
</evidence>
<dbReference type="EMBL" id="AP026830">
    <property type="protein sequence ID" value="BDR93332.1"/>
    <property type="molecule type" value="Genomic_DNA"/>
</dbReference>
<accession>A0A830EEY5</accession>
<evidence type="ECO:0000313" key="2">
    <source>
        <dbReference type="EMBL" id="GGI76309.1"/>
    </source>
</evidence>
<sequence>MLGVYERFYGEPRRLPSVDDVVGVLRRYGIRRWHVHEARARNGNGYEYTEACVLISLGNSGEARRLRDELVRLGVRVRKVVWGTVIICNGEDRELLIHALSAMAPQ</sequence>
<dbReference type="RefSeq" id="WP_188603086.1">
    <property type="nucleotide sequence ID" value="NZ_AP026830.1"/>
</dbReference>
<reference evidence="2" key="1">
    <citation type="journal article" date="2014" name="Int. J. Syst. Evol. Microbiol.">
        <title>Complete genome sequence of Corynebacterium casei LMG S-19264T (=DSM 44701T), isolated from a smear-ripened cheese.</title>
        <authorList>
            <consortium name="US DOE Joint Genome Institute (JGI-PGF)"/>
            <person name="Walter F."/>
            <person name="Albersmeier A."/>
            <person name="Kalinowski J."/>
            <person name="Ruckert C."/>
        </authorList>
    </citation>
    <scope>NUCLEOTIDE SEQUENCE</scope>
    <source>
        <strain evidence="2">JCM 11219</strain>
    </source>
</reference>
<dbReference type="AlphaFoldDB" id="A0A830EEY5"/>
<name>A0A830EEY5_9CREN</name>
<dbReference type="Proteomes" id="UP000657075">
    <property type="component" value="Unassembled WGS sequence"/>
</dbReference>
<evidence type="ECO:0000313" key="3">
    <source>
        <dbReference type="Proteomes" id="UP000657075"/>
    </source>
</evidence>
<organism evidence="2 3">
    <name type="scientific">Vulcanisaeta souniana JCM 11219</name>
    <dbReference type="NCBI Taxonomy" id="1293586"/>
    <lineage>
        <taxon>Archaea</taxon>
        <taxon>Thermoproteota</taxon>
        <taxon>Thermoprotei</taxon>
        <taxon>Thermoproteales</taxon>
        <taxon>Thermoproteaceae</taxon>
        <taxon>Vulcanisaeta</taxon>
    </lineage>
</organism>
<reference evidence="1" key="4">
    <citation type="journal article" date="2023" name="Microbiol. Resour. Announc.">
        <title>Complete Genome Sequence of Vulcanisaeta souniana Strain IC-059, a Hyperthermophilic Archaeon Isolated from Hot Spring Water in Japan.</title>
        <authorList>
            <person name="Kato S."/>
            <person name="Itoh T."/>
            <person name="Wu L."/>
            <person name="Ma J."/>
            <person name="Ohkuma M."/>
        </authorList>
    </citation>
    <scope>NUCLEOTIDE SEQUENCE</scope>
    <source>
        <strain evidence="1">JCM 11219</strain>
    </source>
</reference>
<dbReference type="Proteomes" id="UP001060771">
    <property type="component" value="Chromosome"/>
</dbReference>
<protein>
    <submittedName>
        <fullName evidence="2">Uncharacterized protein</fullName>
    </submittedName>
</protein>
<gene>
    <name evidence="2" type="ORF">GCM10007112_11400</name>
    <name evidence="1" type="ORF">Vsou_24250</name>
</gene>
<dbReference type="OrthoDB" id="27984at2157"/>
<reference evidence="2" key="2">
    <citation type="submission" date="2020-09" db="EMBL/GenBank/DDBJ databases">
        <authorList>
            <person name="Sun Q."/>
            <person name="Ohkuma M."/>
        </authorList>
    </citation>
    <scope>NUCLEOTIDE SEQUENCE</scope>
    <source>
        <strain evidence="2">JCM 11219</strain>
    </source>
</reference>
<proteinExistence type="predicted"/>
<reference evidence="4" key="3">
    <citation type="submission" date="2022-09" db="EMBL/GenBank/DDBJ databases">
        <title>Complete genome sequence of Vulcanisaeta souniana.</title>
        <authorList>
            <person name="Kato S."/>
            <person name="Itoh T."/>
            <person name="Ohkuma M."/>
        </authorList>
    </citation>
    <scope>NUCLEOTIDE SEQUENCE [LARGE SCALE GENOMIC DNA]</scope>
    <source>
        <strain evidence="4">JCM 11219</strain>
    </source>
</reference>
<dbReference type="GeneID" id="76207966"/>
<dbReference type="EMBL" id="BMNM01000004">
    <property type="protein sequence ID" value="GGI76309.1"/>
    <property type="molecule type" value="Genomic_DNA"/>
</dbReference>